<feature type="compositionally biased region" description="Pro residues" evidence="1">
    <location>
        <begin position="133"/>
        <end position="150"/>
    </location>
</feature>
<evidence type="ECO:0000256" key="1">
    <source>
        <dbReference type="SAM" id="MobiDB-lite"/>
    </source>
</evidence>
<feature type="compositionally biased region" description="Basic and acidic residues" evidence="1">
    <location>
        <begin position="37"/>
        <end position="48"/>
    </location>
</feature>
<dbReference type="STRING" id="1848.SAMN05443637_113157"/>
<dbReference type="OrthoDB" id="123178at2"/>
<protein>
    <submittedName>
        <fullName evidence="2">Uncharacterized protein</fullName>
    </submittedName>
</protein>
<accession>A0A1M6W088</accession>
<dbReference type="RefSeq" id="WP_073458239.1">
    <property type="nucleotide sequence ID" value="NZ_FRAP01000013.1"/>
</dbReference>
<sequence length="439" mass="44957">MTTSDGDTGGALDKLKSVWREAVGTRDDQSDATDQQEEPRTDGWEKRPAPPGTANPADVRPEVTAQHASGLEPAEFGTGPVAQQGPVPRPTSPVPHQQGPVPHEQPVAATARGPIPRWGAAPAPVGAEGTPGAAPPVPPQGRPQPTPQPSAPQQSAPRSSAPQPSAQPAPQPVPGLGDRRSGWTEPGAAGSSSTARSDAPDAEQATTASTPPGGQQNGTAEAQGNHGLFTPANDTGSTATADADTRTSGEGTSSSSTDPAEDTTESPAADTARNTAKDTAKDTDTAKGSADSAGTDSAGTNAAGTNAAGTDSAGSHNSPQSTAVHRPAAHRPAAASTTTASTTTPTGASTEPERIVPADRAQSFTARWNEVKGDFVDEPREAVRKADTLVGEVLDEITRALAAQRAELERGLDDEATSTEDLRQAMQRYRKFFERLLTF</sequence>
<feature type="compositionally biased region" description="Low complexity" evidence="1">
    <location>
        <begin position="119"/>
        <end position="132"/>
    </location>
</feature>
<feature type="compositionally biased region" description="Low complexity" evidence="1">
    <location>
        <begin position="234"/>
        <end position="257"/>
    </location>
</feature>
<feature type="compositionally biased region" description="Basic and acidic residues" evidence="1">
    <location>
        <begin position="13"/>
        <end position="29"/>
    </location>
</feature>
<feature type="compositionally biased region" description="Basic and acidic residues" evidence="1">
    <location>
        <begin position="275"/>
        <end position="285"/>
    </location>
</feature>
<name>A0A1M6W088_PSETH</name>
<dbReference type="Proteomes" id="UP000184363">
    <property type="component" value="Unassembled WGS sequence"/>
</dbReference>
<evidence type="ECO:0000313" key="2">
    <source>
        <dbReference type="EMBL" id="SHK87127.1"/>
    </source>
</evidence>
<feature type="compositionally biased region" description="Low complexity" evidence="1">
    <location>
        <begin position="286"/>
        <end position="315"/>
    </location>
</feature>
<proteinExistence type="predicted"/>
<feature type="region of interest" description="Disordered" evidence="1">
    <location>
        <begin position="1"/>
        <end position="360"/>
    </location>
</feature>
<keyword evidence="3" id="KW-1185">Reference proteome</keyword>
<feature type="compositionally biased region" description="Low complexity" evidence="1">
    <location>
        <begin position="151"/>
        <end position="164"/>
    </location>
</feature>
<organism evidence="2 3">
    <name type="scientific">Pseudonocardia thermophila</name>
    <dbReference type="NCBI Taxonomy" id="1848"/>
    <lineage>
        <taxon>Bacteria</taxon>
        <taxon>Bacillati</taxon>
        <taxon>Actinomycetota</taxon>
        <taxon>Actinomycetes</taxon>
        <taxon>Pseudonocardiales</taxon>
        <taxon>Pseudonocardiaceae</taxon>
        <taxon>Pseudonocardia</taxon>
    </lineage>
</organism>
<dbReference type="AlphaFoldDB" id="A0A1M6W088"/>
<evidence type="ECO:0000313" key="3">
    <source>
        <dbReference type="Proteomes" id="UP000184363"/>
    </source>
</evidence>
<dbReference type="EMBL" id="FRAP01000013">
    <property type="protein sequence ID" value="SHK87127.1"/>
    <property type="molecule type" value="Genomic_DNA"/>
</dbReference>
<feature type="compositionally biased region" description="Polar residues" evidence="1">
    <location>
        <begin position="204"/>
        <end position="222"/>
    </location>
</feature>
<feature type="compositionally biased region" description="Low complexity" evidence="1">
    <location>
        <begin position="322"/>
        <end position="350"/>
    </location>
</feature>
<reference evidence="2 3" key="1">
    <citation type="submission" date="2016-11" db="EMBL/GenBank/DDBJ databases">
        <authorList>
            <person name="Jaros S."/>
            <person name="Januszkiewicz K."/>
            <person name="Wedrychowicz H."/>
        </authorList>
    </citation>
    <scope>NUCLEOTIDE SEQUENCE [LARGE SCALE GENOMIC DNA]</scope>
    <source>
        <strain evidence="2 3">DSM 43832</strain>
    </source>
</reference>
<gene>
    <name evidence="2" type="ORF">SAMN05443637_113157</name>
</gene>